<proteinExistence type="predicted"/>
<evidence type="ECO:0000313" key="1">
    <source>
        <dbReference type="EMBL" id="MCM2567245.1"/>
    </source>
</evidence>
<comment type="caution">
    <text evidence="1">The sequence shown here is derived from an EMBL/GenBank/DDBJ whole genome shotgun (WGS) entry which is preliminary data.</text>
</comment>
<dbReference type="Proteomes" id="UP001202243">
    <property type="component" value="Unassembled WGS sequence"/>
</dbReference>
<accession>A0ABT0WT72</accession>
<organism evidence="1 2">
    <name type="scientific">Janthinobacterium kumbetense</name>
    <dbReference type="NCBI Taxonomy" id="2950280"/>
    <lineage>
        <taxon>Bacteria</taxon>
        <taxon>Pseudomonadati</taxon>
        <taxon>Pseudomonadota</taxon>
        <taxon>Betaproteobacteria</taxon>
        <taxon>Burkholderiales</taxon>
        <taxon>Oxalobacteraceae</taxon>
        <taxon>Janthinobacterium</taxon>
    </lineage>
</organism>
<keyword evidence="2" id="KW-1185">Reference proteome</keyword>
<gene>
    <name evidence="1" type="ORF">NCG91_16680</name>
</gene>
<reference evidence="1 2" key="1">
    <citation type="submission" date="2022-06" db="EMBL/GenBank/DDBJ databases">
        <title>Janthinobacterium kumbetensis sp. nov., isolated from spring water in Turkey.</title>
        <authorList>
            <person name="Inan Bektas K."/>
            <person name="Belduz A.A."/>
            <person name="Canakci S."/>
            <person name="Nalcaoglu A."/>
            <person name="Ceylan E."/>
            <person name="Kati H."/>
        </authorList>
    </citation>
    <scope>NUCLEOTIDE SEQUENCE [LARGE SCALE GENOMIC DNA]</scope>
    <source>
        <strain evidence="1 2">GK</strain>
    </source>
</reference>
<protein>
    <submittedName>
        <fullName evidence="1">Uncharacterized protein</fullName>
    </submittedName>
</protein>
<dbReference type="RefSeq" id="WP_251350467.1">
    <property type="nucleotide sequence ID" value="NZ_JAMQGR010000005.1"/>
</dbReference>
<sequence length="83" mass="9570">MKPRRVEIGMVKINTTGTIINSEHPTHQVRVEYDPEKTGGYFIFEWWGGRGGPNPNSAFDSWVETLSDVSQFIAETGWEIRWQ</sequence>
<name>A0ABT0WT72_9BURK</name>
<dbReference type="EMBL" id="JAMQGR010000005">
    <property type="protein sequence ID" value="MCM2567245.1"/>
    <property type="molecule type" value="Genomic_DNA"/>
</dbReference>
<evidence type="ECO:0000313" key="2">
    <source>
        <dbReference type="Proteomes" id="UP001202243"/>
    </source>
</evidence>